<accession>A0AAV1JDM8</accession>
<name>A0AAV1JDM8_9NEOP</name>
<dbReference type="Pfam" id="PF09302">
    <property type="entry name" value="XLF"/>
    <property type="match status" value="1"/>
</dbReference>
<reference evidence="9 10" key="1">
    <citation type="submission" date="2023-11" db="EMBL/GenBank/DDBJ databases">
        <authorList>
            <person name="Okamura Y."/>
        </authorList>
    </citation>
    <scope>NUCLEOTIDE SEQUENCE [LARGE SCALE GENOMIC DNA]</scope>
</reference>
<comment type="subcellular location">
    <subcellularLocation>
        <location evidence="1">Nucleus</location>
    </subcellularLocation>
</comment>
<sequence length="250" mass="29335">MWKNLHKALPYYLLFIKDEYFEISITDYVKIWIVRLNLDEFTSHLKESNLGLEIHSNELIENGIHMLLYPEELKSATVSNKEDKLEVTLCKSFGYPLKFKVLLSIGSQELFFQKIIQPLLKTIQDLHSSESELRSILKNKDKEIEEYKLEAGEICLRYLKTKPFNDKAHMEKHYRYDNYFGSATIPDGLLDKSVDIPKETMVKRDIKSEPTSQVIENDPVIPKVEIKEEHIKIEPQSALPVKRRKIRLNI</sequence>
<feature type="domain" description="XLF-like N-terminal" evidence="8">
    <location>
        <begin position="1"/>
        <end position="102"/>
    </location>
</feature>
<keyword evidence="4" id="KW-0234">DNA repair</keyword>
<evidence type="ECO:0000256" key="5">
    <source>
        <dbReference type="ARBA" id="ARBA00023242"/>
    </source>
</evidence>
<evidence type="ECO:0000256" key="6">
    <source>
        <dbReference type="ARBA" id="ARBA00025747"/>
    </source>
</evidence>
<evidence type="ECO:0000256" key="1">
    <source>
        <dbReference type="ARBA" id="ARBA00004123"/>
    </source>
</evidence>
<protein>
    <recommendedName>
        <fullName evidence="7">Non-homologous end-joining factor 1</fullName>
    </recommendedName>
</protein>
<keyword evidence="2" id="KW-0227">DNA damage</keyword>
<dbReference type="InterPro" id="IPR015381">
    <property type="entry name" value="XLF-like_N"/>
</dbReference>
<gene>
    <name evidence="9" type="ORF">LNINA_LOCUS5736</name>
</gene>
<dbReference type="AlphaFoldDB" id="A0AAV1JDM8"/>
<organism evidence="9 10">
    <name type="scientific">Leptosia nina</name>
    <dbReference type="NCBI Taxonomy" id="320188"/>
    <lineage>
        <taxon>Eukaryota</taxon>
        <taxon>Metazoa</taxon>
        <taxon>Ecdysozoa</taxon>
        <taxon>Arthropoda</taxon>
        <taxon>Hexapoda</taxon>
        <taxon>Insecta</taxon>
        <taxon>Pterygota</taxon>
        <taxon>Neoptera</taxon>
        <taxon>Endopterygota</taxon>
        <taxon>Lepidoptera</taxon>
        <taxon>Glossata</taxon>
        <taxon>Ditrysia</taxon>
        <taxon>Papilionoidea</taxon>
        <taxon>Pieridae</taxon>
        <taxon>Pierinae</taxon>
        <taxon>Leptosia</taxon>
    </lineage>
</organism>
<dbReference type="EMBL" id="CAVLEF010000007">
    <property type="protein sequence ID" value="CAK1546138.1"/>
    <property type="molecule type" value="Genomic_DNA"/>
</dbReference>
<dbReference type="PANTHER" id="PTHR32235">
    <property type="entry name" value="NON-HOMOLOGOUS END-JOINING FACTOR 1"/>
    <property type="match status" value="1"/>
</dbReference>
<keyword evidence="3" id="KW-0238">DNA-binding</keyword>
<dbReference type="InterPro" id="IPR038051">
    <property type="entry name" value="XRCC4-like_N_sf"/>
</dbReference>
<comment type="caution">
    <text evidence="9">The sequence shown here is derived from an EMBL/GenBank/DDBJ whole genome shotgun (WGS) entry which is preliminary data.</text>
</comment>
<evidence type="ECO:0000256" key="3">
    <source>
        <dbReference type="ARBA" id="ARBA00023125"/>
    </source>
</evidence>
<keyword evidence="10" id="KW-1185">Reference proteome</keyword>
<comment type="similarity">
    <text evidence="6">Belongs to the XRCC4-XLF family. XLF subfamily.</text>
</comment>
<proteinExistence type="inferred from homology"/>
<evidence type="ECO:0000259" key="8">
    <source>
        <dbReference type="Pfam" id="PF09302"/>
    </source>
</evidence>
<evidence type="ECO:0000256" key="2">
    <source>
        <dbReference type="ARBA" id="ARBA00022763"/>
    </source>
</evidence>
<dbReference type="GO" id="GO:0032807">
    <property type="term" value="C:DNA ligase IV complex"/>
    <property type="evidence" value="ECO:0007669"/>
    <property type="project" value="TreeGrafter"/>
</dbReference>
<keyword evidence="5" id="KW-0539">Nucleus</keyword>
<dbReference type="Gene3D" id="1.10.287.450">
    <property type="entry name" value="Helix hairpin bin"/>
    <property type="match status" value="1"/>
</dbReference>
<dbReference type="GO" id="GO:0006303">
    <property type="term" value="P:double-strand break repair via nonhomologous end joining"/>
    <property type="evidence" value="ECO:0007669"/>
    <property type="project" value="TreeGrafter"/>
</dbReference>
<dbReference type="PANTHER" id="PTHR32235:SF1">
    <property type="entry name" value="NON-HOMOLOGOUS END-JOINING FACTOR 1"/>
    <property type="match status" value="1"/>
</dbReference>
<dbReference type="GO" id="GO:0045027">
    <property type="term" value="F:DNA end binding"/>
    <property type="evidence" value="ECO:0007669"/>
    <property type="project" value="TreeGrafter"/>
</dbReference>
<evidence type="ECO:0000313" key="9">
    <source>
        <dbReference type="EMBL" id="CAK1546138.1"/>
    </source>
</evidence>
<dbReference type="CDD" id="cd22285">
    <property type="entry name" value="HD_XLF_N"/>
    <property type="match status" value="1"/>
</dbReference>
<dbReference type="Gene3D" id="2.170.210.10">
    <property type="entry name" value="DNA double-strand break repair and VJ recombination XRCC4, N-terminal"/>
    <property type="match status" value="1"/>
</dbReference>
<dbReference type="Proteomes" id="UP001497472">
    <property type="component" value="Unassembled WGS sequence"/>
</dbReference>
<evidence type="ECO:0000256" key="4">
    <source>
        <dbReference type="ARBA" id="ARBA00023204"/>
    </source>
</evidence>
<dbReference type="InterPro" id="IPR052287">
    <property type="entry name" value="NHEJ_factor"/>
</dbReference>
<evidence type="ECO:0000313" key="10">
    <source>
        <dbReference type="Proteomes" id="UP001497472"/>
    </source>
</evidence>
<evidence type="ECO:0000256" key="7">
    <source>
        <dbReference type="ARBA" id="ARBA00044529"/>
    </source>
</evidence>